<protein>
    <submittedName>
        <fullName evidence="2">Uncharacterized protein</fullName>
    </submittedName>
</protein>
<gene>
    <name evidence="2" type="ORF">Hypma_002236</name>
</gene>
<dbReference type="EMBL" id="LUEZ02000013">
    <property type="protein sequence ID" value="RDB27915.1"/>
    <property type="molecule type" value="Genomic_DNA"/>
</dbReference>
<feature type="region of interest" description="Disordered" evidence="1">
    <location>
        <begin position="648"/>
        <end position="699"/>
    </location>
</feature>
<keyword evidence="3" id="KW-1185">Reference proteome</keyword>
<accession>A0A369K5I1</accession>
<feature type="compositionally biased region" description="Polar residues" evidence="1">
    <location>
        <begin position="921"/>
        <end position="934"/>
    </location>
</feature>
<dbReference type="AlphaFoldDB" id="A0A369K5I1"/>
<dbReference type="InParanoid" id="A0A369K5I1"/>
<proteinExistence type="predicted"/>
<name>A0A369K5I1_HYPMA</name>
<evidence type="ECO:0000256" key="1">
    <source>
        <dbReference type="SAM" id="MobiDB-lite"/>
    </source>
</evidence>
<evidence type="ECO:0000313" key="2">
    <source>
        <dbReference type="EMBL" id="RDB27915.1"/>
    </source>
</evidence>
<comment type="caution">
    <text evidence="2">The sequence shown here is derived from an EMBL/GenBank/DDBJ whole genome shotgun (WGS) entry which is preliminary data.</text>
</comment>
<dbReference type="Proteomes" id="UP000076154">
    <property type="component" value="Unassembled WGS sequence"/>
</dbReference>
<evidence type="ECO:0000313" key="3">
    <source>
        <dbReference type="Proteomes" id="UP000076154"/>
    </source>
</evidence>
<sequence length="1058" mass="116406">MPPDVEMDLFNCSTSLQEQLLYQDNALGCPTSSTLPSLPQDSSLYNMNSAIGGQVSNSSHPPQKKPKTTGKKDGTTTAQSTKPKTPRLKDGGVQKAKAPRKPRKPKATKPIPLAMEETDAQEIQSKEGLEEPKKKVDATNALKEPKARKPATTTRRKDQPKAKAQPQWKLTNTVSPHASHTGLSYQPTTDTPIIRPSIWSSSKDELVSALPELSKCINGVSWLLSSTPIMILDEDNVITVIDSAEDGKSVKLQMERDFVSAPSDTCTPREHPTDTALATTYAAPGPSTLVQQTGVFSTIEYTNSLSLPEPQDQRYRPTAHNFSNTFHNSPSMETPTFVTWPLVYPGNRSPEVEQVSYTMPYTPTQGQQNLTSCSCTRVNFRPGCPVCGITSGSRYFPPRHEIVPAVPVWNVNNLSGYSGVGMPRASGSREHIQRLPAGTLPSNDYPCRTTVLPTSFIPRSDYNIPISVPIGNGSRIPGAAEATVIPRTVPFTQQPLRTQTRPFPDNNVYASGEVPVSTISQIVRSSVEIPESTLLDPRTTPPSIPDALPPEIQAVIDAYVSGTPVVIIVSQSVLRRHWQIQVHDECKYAYLGFFVVERVWEESVTLPENSASNSGLVASRVKWRFQFRWGISHEELLIAQKAERSPKPWWNRGRSSSSPSNLSKCDDSDDDSTVRHRLARQSHPNHEHRLNPLHSRESDETFPPGWFCVDCGKLNYQTTLRHRWCTSSFCKDKPPAVGYALSLGQVRDLHQSGVMSHSYNEYPVAMVDASVGMWQDGMQTLTYTLKGKGKKIGPMVKHIFTGNTPSLQTDANILFRDFQMDVPLRRRVCDGSPYFSYTAGGLPAKTTGISWQDVPPCVTRAKDLLLHRGRCYGEIDLSMNYLSVIAWVTSGSRKGSPILSCTKHAIVLALLGSEATVTLTPKSGFQDQPPSASKTAAHPTLPTNEPTYAPDMTALFPMPMEDDDIEMADETLPKNERLSGDLLDTDDRMGPDATDDISIDVKPQTPVVKRPKCSITITMVHGDLVLLSGDNFEYSVKRSGTGMLLTGSYLENLAVGNR</sequence>
<feature type="region of interest" description="Disordered" evidence="1">
    <location>
        <begin position="38"/>
        <end position="168"/>
    </location>
</feature>
<feature type="compositionally biased region" description="Basic and acidic residues" evidence="1">
    <location>
        <begin position="684"/>
        <end position="699"/>
    </location>
</feature>
<feature type="compositionally biased region" description="Basic residues" evidence="1">
    <location>
        <begin position="97"/>
        <end position="107"/>
    </location>
</feature>
<organism evidence="2 3">
    <name type="scientific">Hypsizygus marmoreus</name>
    <name type="common">White beech mushroom</name>
    <name type="synonym">Agaricus marmoreus</name>
    <dbReference type="NCBI Taxonomy" id="39966"/>
    <lineage>
        <taxon>Eukaryota</taxon>
        <taxon>Fungi</taxon>
        <taxon>Dikarya</taxon>
        <taxon>Basidiomycota</taxon>
        <taxon>Agaricomycotina</taxon>
        <taxon>Agaricomycetes</taxon>
        <taxon>Agaricomycetidae</taxon>
        <taxon>Agaricales</taxon>
        <taxon>Tricholomatineae</taxon>
        <taxon>Lyophyllaceae</taxon>
        <taxon>Hypsizygus</taxon>
    </lineage>
</organism>
<feature type="region of interest" description="Disordered" evidence="1">
    <location>
        <begin position="921"/>
        <end position="951"/>
    </location>
</feature>
<feature type="compositionally biased region" description="Polar residues" evidence="1">
    <location>
        <begin position="38"/>
        <end position="61"/>
    </location>
</feature>
<reference evidence="2" key="1">
    <citation type="submission" date="2018-04" db="EMBL/GenBank/DDBJ databases">
        <title>Whole genome sequencing of Hypsizygus marmoreus.</title>
        <authorList>
            <person name="Choi I.-G."/>
            <person name="Min B."/>
            <person name="Kim J.-G."/>
            <person name="Kim S."/>
            <person name="Oh Y.-L."/>
            <person name="Kong W.-S."/>
            <person name="Park H."/>
            <person name="Jeong J."/>
            <person name="Song E.-S."/>
        </authorList>
    </citation>
    <scope>NUCLEOTIDE SEQUENCE [LARGE SCALE GENOMIC DNA]</scope>
    <source>
        <strain evidence="2">51987-8</strain>
    </source>
</reference>
<dbReference type="OrthoDB" id="2678679at2759"/>
<feature type="compositionally biased region" description="Basic and acidic residues" evidence="1">
    <location>
        <begin position="124"/>
        <end position="147"/>
    </location>
</feature>